<dbReference type="InterPro" id="IPR011527">
    <property type="entry name" value="ABC1_TM_dom"/>
</dbReference>
<evidence type="ECO:0000256" key="2">
    <source>
        <dbReference type="ARBA" id="ARBA00007577"/>
    </source>
</evidence>
<reference evidence="13 14" key="1">
    <citation type="submission" date="2014-05" db="EMBL/GenBank/DDBJ databases">
        <title>Draft genome sequence of a rare smut relative, Tilletiaria anomala UBC 951.</title>
        <authorList>
            <consortium name="DOE Joint Genome Institute"/>
            <person name="Toome M."/>
            <person name="Kuo A."/>
            <person name="Henrissat B."/>
            <person name="Lipzen A."/>
            <person name="Tritt A."/>
            <person name="Yoshinaga Y."/>
            <person name="Zane M."/>
            <person name="Barry K."/>
            <person name="Grigoriev I.V."/>
            <person name="Spatafora J.W."/>
            <person name="Aimea M.C."/>
        </authorList>
    </citation>
    <scope>NUCLEOTIDE SEQUENCE [LARGE SCALE GENOMIC DNA]</scope>
    <source>
        <strain evidence="13 14">UBC 951</strain>
    </source>
</reference>
<accession>A0A066W0A2</accession>
<dbReference type="Proteomes" id="UP000027361">
    <property type="component" value="Unassembled WGS sequence"/>
</dbReference>
<dbReference type="CDD" id="cd18577">
    <property type="entry name" value="ABC_6TM_Pgp_ABCB1_D1_like"/>
    <property type="match status" value="1"/>
</dbReference>
<feature type="domain" description="ABC transmembrane type-1" evidence="12">
    <location>
        <begin position="7"/>
        <end position="163"/>
    </location>
</feature>
<dbReference type="GO" id="GO:0015421">
    <property type="term" value="F:ABC-type oligopeptide transporter activity"/>
    <property type="evidence" value="ECO:0007669"/>
    <property type="project" value="TreeGrafter"/>
</dbReference>
<dbReference type="CDD" id="cd18578">
    <property type="entry name" value="ABC_6TM_Pgp_ABCB1_D2_like"/>
    <property type="match status" value="1"/>
</dbReference>
<dbReference type="PROSITE" id="PS50893">
    <property type="entry name" value="ABC_TRANSPORTER_2"/>
    <property type="match status" value="2"/>
</dbReference>
<keyword evidence="8 10" id="KW-1133">Transmembrane helix</keyword>
<dbReference type="AlphaFoldDB" id="A0A066W0A2"/>
<evidence type="ECO:0000256" key="1">
    <source>
        <dbReference type="ARBA" id="ARBA00004651"/>
    </source>
</evidence>
<comment type="subcellular location">
    <subcellularLocation>
        <location evidence="1">Cell membrane</location>
        <topology evidence="1">Multi-pass membrane protein</topology>
    </subcellularLocation>
</comment>
<dbReference type="Gene3D" id="1.20.1560.10">
    <property type="entry name" value="ABC transporter type 1, transmembrane domain"/>
    <property type="match status" value="1"/>
</dbReference>
<feature type="transmembrane region" description="Helical" evidence="10">
    <location>
        <begin position="133"/>
        <end position="152"/>
    </location>
</feature>
<gene>
    <name evidence="13" type="ORF">K437DRAFT_255970</name>
</gene>
<dbReference type="InterPro" id="IPR039421">
    <property type="entry name" value="Type_1_exporter"/>
</dbReference>
<dbReference type="PROSITE" id="PS00211">
    <property type="entry name" value="ABC_TRANSPORTER_1"/>
    <property type="match status" value="2"/>
</dbReference>
<keyword evidence="4" id="KW-1003">Cell membrane</keyword>
<name>A0A066W0A2_TILAU</name>
<evidence type="ECO:0000256" key="7">
    <source>
        <dbReference type="ARBA" id="ARBA00022840"/>
    </source>
</evidence>
<evidence type="ECO:0000313" key="14">
    <source>
        <dbReference type="Proteomes" id="UP000027361"/>
    </source>
</evidence>
<dbReference type="GeneID" id="25264295"/>
<dbReference type="InParanoid" id="A0A066W0A2"/>
<dbReference type="InterPro" id="IPR017871">
    <property type="entry name" value="ABC_transporter-like_CS"/>
</dbReference>
<keyword evidence="6" id="KW-0547">Nucleotide-binding</keyword>
<feature type="transmembrane region" description="Helical" evidence="10">
    <location>
        <begin position="652"/>
        <end position="671"/>
    </location>
</feature>
<dbReference type="EMBL" id="JMSN01000031">
    <property type="protein sequence ID" value="KDN47176.1"/>
    <property type="molecule type" value="Genomic_DNA"/>
</dbReference>
<dbReference type="SUPFAM" id="SSF90123">
    <property type="entry name" value="ABC transporter transmembrane region"/>
    <property type="match status" value="2"/>
</dbReference>
<dbReference type="Pfam" id="PF00664">
    <property type="entry name" value="ABC_membrane"/>
    <property type="match status" value="2"/>
</dbReference>
<feature type="transmembrane region" description="Helical" evidence="10">
    <location>
        <begin position="628"/>
        <end position="646"/>
    </location>
</feature>
<evidence type="ECO:0000256" key="3">
    <source>
        <dbReference type="ARBA" id="ARBA00022448"/>
    </source>
</evidence>
<keyword evidence="3" id="KW-0813">Transport</keyword>
<keyword evidence="14" id="KW-1185">Reference proteome</keyword>
<comment type="caution">
    <text evidence="13">The sequence shown here is derived from an EMBL/GenBank/DDBJ whole genome shotgun (WGS) entry which is preliminary data.</text>
</comment>
<comment type="similarity">
    <text evidence="2">Belongs to the ABC transporter superfamily. ABCB family. Multidrug resistance exporter (TC 3.A.1.201) subfamily.</text>
</comment>
<keyword evidence="13" id="KW-0378">Hydrolase</keyword>
<evidence type="ECO:0000256" key="4">
    <source>
        <dbReference type="ARBA" id="ARBA00022475"/>
    </source>
</evidence>
<dbReference type="SUPFAM" id="SSF52540">
    <property type="entry name" value="P-loop containing nucleoside triphosphate hydrolases"/>
    <property type="match status" value="2"/>
</dbReference>
<keyword evidence="9 10" id="KW-0472">Membrane</keyword>
<evidence type="ECO:0000256" key="5">
    <source>
        <dbReference type="ARBA" id="ARBA00022692"/>
    </source>
</evidence>
<feature type="domain" description="ABC transmembrane type-1" evidence="12">
    <location>
        <begin position="512"/>
        <end position="795"/>
    </location>
</feature>
<evidence type="ECO:0000256" key="8">
    <source>
        <dbReference type="ARBA" id="ARBA00022989"/>
    </source>
</evidence>
<dbReference type="FunFam" id="3.40.50.300:FF:000299">
    <property type="entry name" value="ABC transporter ATP-binding protein/permease"/>
    <property type="match status" value="1"/>
</dbReference>
<proteinExistence type="inferred from homology"/>
<dbReference type="InterPro" id="IPR027417">
    <property type="entry name" value="P-loop_NTPase"/>
</dbReference>
<evidence type="ECO:0000259" key="12">
    <source>
        <dbReference type="PROSITE" id="PS50929"/>
    </source>
</evidence>
<protein>
    <submittedName>
        <fullName evidence="13">p-loop containing nucleoside triphosphate hydrolase protein</fullName>
    </submittedName>
</protein>
<feature type="transmembrane region" description="Helical" evidence="10">
    <location>
        <begin position="736"/>
        <end position="757"/>
    </location>
</feature>
<feature type="transmembrane region" description="Helical" evidence="10">
    <location>
        <begin position="99"/>
        <end position="127"/>
    </location>
</feature>
<dbReference type="FunFam" id="3.40.50.300:FF:000913">
    <property type="entry name" value="ABC multidrug transporter SitT"/>
    <property type="match status" value="1"/>
</dbReference>
<sequence>MYLSCGVTGFTVALVKDWRLGLALLAMLPCLVGISLIFARTAIGFTIQIMSMSNQANTLAEEALGSVRTVQSLCAEKDLSHKYNDGIARSLRLGRKRAIAIAGCMAGFTLVIYCGYSLAFYLGAILVRSGRTSPGNVITVFLSVMMGSFALAQIPSNIQGFVSARASFASLTRIIERTPTIHNPVESRLTLPCGPVHIAFNNVTFAYPSRPDRRLLEKFSLNFPAGSSTAVIGPSGAGKSTILALLERFYDPQDGTVLVGGHDVRDFELKYLRGSVLAYVPQEPSLFQASILENVGYGISPTLNESTEQRRYRIESACRLANAHDFIMALPDRYNTQVGQGGLELSGGQRARIAIARAVVADPRVLLLDEITSNLDALSEQAVNRGLEGASKGRTTILVTHRQSSLPATQRVVVINHGRKVAEGTLADVRKDESIAGLQLFGCGMAKESDVEQLGTSKEVSSPDDQLLPINPYSKDVDDAEKGNTNASIGGVTNGRLRMLWRLSAGSRTLIAGGIVGCGVAGMIYPVFAILYANAYIDLDIGAASATDQNRNALWFFVAALVGGGGVFLQNVCLSIASEHLAANLQTTVFATLLQKPISFIDSQSPGGLLSTLNSSTEAIQNVTGSSVGNVISSFLTLICGAIVAISYNWKFALVNLCLTPITLLTGYCRLKTIDAKEGRLAKAHEPAVRLACEATTSIRTVALLAREESVHKEFAAHLAIPHRYVKRMALLDSGLFALSQTNMFLVIAMGFWYGSVLISQGQLNAHDFFVGFMAIVSGSFQCVNLFSQTPQLSQAKEGAGKIVEMLADSGADPFTAPSGVSPAFDSALTLSDVRFGYPSRRGNALEGVGLEVAPGSYTALCGPSGSGKSTILALIERFYSPHSGQITLGKHTIGSSPVTQYRSRIALVTQEPVLYSASIRDNLVLGLPKDLMLSQTQGELEKAIHVAMREANIHQTIEGLPEGLETHIGSRGVQLSGGQRQRLVLARSLLRRPALLLLDEATSSLDARSERLIQTALDSGATTSQRTTICVAHRLATIRQANNIFVLADGRVVDSGTFEELANRDGLFREMLQQQNAEAVQEISSNQSKLQM</sequence>
<evidence type="ECO:0000256" key="10">
    <source>
        <dbReference type="SAM" id="Phobius"/>
    </source>
</evidence>
<evidence type="ECO:0000256" key="9">
    <source>
        <dbReference type="ARBA" id="ARBA00023136"/>
    </source>
</evidence>
<dbReference type="RefSeq" id="XP_013243797.1">
    <property type="nucleotide sequence ID" value="XM_013388343.1"/>
</dbReference>
<dbReference type="OMA" id="ETIATMI"/>
<dbReference type="PANTHER" id="PTHR43394:SF1">
    <property type="entry name" value="ATP-BINDING CASSETTE SUB-FAMILY B MEMBER 10, MITOCHONDRIAL"/>
    <property type="match status" value="1"/>
</dbReference>
<dbReference type="SMART" id="SM00382">
    <property type="entry name" value="AAA"/>
    <property type="match status" value="2"/>
</dbReference>
<feature type="transmembrane region" description="Helical" evidence="10">
    <location>
        <begin position="553"/>
        <end position="577"/>
    </location>
</feature>
<dbReference type="Pfam" id="PF00005">
    <property type="entry name" value="ABC_tran"/>
    <property type="match status" value="2"/>
</dbReference>
<dbReference type="PANTHER" id="PTHR43394">
    <property type="entry name" value="ATP-DEPENDENT PERMEASE MDL1, MITOCHONDRIAL"/>
    <property type="match status" value="1"/>
</dbReference>
<dbReference type="InterPro" id="IPR036640">
    <property type="entry name" value="ABC1_TM_sf"/>
</dbReference>
<dbReference type="GO" id="GO:0005886">
    <property type="term" value="C:plasma membrane"/>
    <property type="evidence" value="ECO:0007669"/>
    <property type="project" value="UniProtKB-SubCell"/>
</dbReference>
<dbReference type="InterPro" id="IPR003439">
    <property type="entry name" value="ABC_transporter-like_ATP-bd"/>
</dbReference>
<feature type="transmembrane region" description="Helical" evidence="10">
    <location>
        <begin position="20"/>
        <end position="43"/>
    </location>
</feature>
<dbReference type="HOGENOM" id="CLU_000604_17_8_1"/>
<dbReference type="Gene3D" id="3.40.50.300">
    <property type="entry name" value="P-loop containing nucleotide triphosphate hydrolases"/>
    <property type="match status" value="2"/>
</dbReference>
<dbReference type="GO" id="GO:0005524">
    <property type="term" value="F:ATP binding"/>
    <property type="evidence" value="ECO:0007669"/>
    <property type="project" value="UniProtKB-KW"/>
</dbReference>
<dbReference type="GO" id="GO:0016887">
    <property type="term" value="F:ATP hydrolysis activity"/>
    <property type="evidence" value="ECO:0007669"/>
    <property type="project" value="InterPro"/>
</dbReference>
<feature type="domain" description="ABC transporter" evidence="11">
    <location>
        <begin position="829"/>
        <end position="1075"/>
    </location>
</feature>
<feature type="transmembrane region" description="Helical" evidence="10">
    <location>
        <begin position="509"/>
        <end position="533"/>
    </location>
</feature>
<keyword evidence="5 10" id="KW-0812">Transmembrane</keyword>
<dbReference type="OrthoDB" id="6500128at2759"/>
<feature type="domain" description="ABC transporter" evidence="11">
    <location>
        <begin position="198"/>
        <end position="442"/>
    </location>
</feature>
<organism evidence="13 14">
    <name type="scientific">Tilletiaria anomala (strain ATCC 24038 / CBS 436.72 / UBC 951)</name>
    <dbReference type="NCBI Taxonomy" id="1037660"/>
    <lineage>
        <taxon>Eukaryota</taxon>
        <taxon>Fungi</taxon>
        <taxon>Dikarya</taxon>
        <taxon>Basidiomycota</taxon>
        <taxon>Ustilaginomycotina</taxon>
        <taxon>Exobasidiomycetes</taxon>
        <taxon>Georgefischeriales</taxon>
        <taxon>Tilletiariaceae</taxon>
        <taxon>Tilletiaria</taxon>
    </lineage>
</organism>
<dbReference type="STRING" id="1037660.A0A066W0A2"/>
<dbReference type="PROSITE" id="PS50929">
    <property type="entry name" value="ABC_TM1F"/>
    <property type="match status" value="2"/>
</dbReference>
<evidence type="ECO:0000259" key="11">
    <source>
        <dbReference type="PROSITE" id="PS50893"/>
    </source>
</evidence>
<dbReference type="InterPro" id="IPR003593">
    <property type="entry name" value="AAA+_ATPase"/>
</dbReference>
<keyword evidence="7" id="KW-0067">ATP-binding</keyword>
<evidence type="ECO:0000313" key="13">
    <source>
        <dbReference type="EMBL" id="KDN47176.1"/>
    </source>
</evidence>
<evidence type="ECO:0000256" key="6">
    <source>
        <dbReference type="ARBA" id="ARBA00022741"/>
    </source>
</evidence>